<name>A0A1T0CBL5_9GAMM</name>
<evidence type="ECO:0000313" key="2">
    <source>
        <dbReference type="Proteomes" id="UP000189800"/>
    </source>
</evidence>
<dbReference type="OrthoDB" id="5298532at2"/>
<keyword evidence="2" id="KW-1185">Reference proteome</keyword>
<dbReference type="Proteomes" id="UP000189800">
    <property type="component" value="Unassembled WGS sequence"/>
</dbReference>
<reference evidence="1 2" key="1">
    <citation type="submission" date="2017-02" db="EMBL/GenBank/DDBJ databases">
        <title>Draft genome sequence of Moraxella pluranimalium CCUG 54913T type strain.</title>
        <authorList>
            <person name="Salva-Serra F."/>
            <person name="Engstrom-Jakobsson H."/>
            <person name="Thorell K."/>
            <person name="Jaen-Luchoro D."/>
            <person name="Gonzales-Siles L."/>
            <person name="Karlsson R."/>
            <person name="Yazdan S."/>
            <person name="Boulund F."/>
            <person name="Johnning A."/>
            <person name="Engstrand L."/>
            <person name="Kristiansson E."/>
            <person name="Moore E."/>
        </authorList>
    </citation>
    <scope>NUCLEOTIDE SEQUENCE [LARGE SCALE GENOMIC DNA]</scope>
    <source>
        <strain evidence="1 2">CCUG 54913</strain>
    </source>
</reference>
<dbReference type="AlphaFoldDB" id="A0A1T0CBL5"/>
<evidence type="ECO:0008006" key="3">
    <source>
        <dbReference type="Google" id="ProtNLM"/>
    </source>
</evidence>
<dbReference type="STRING" id="470453.B0680_10675"/>
<comment type="caution">
    <text evidence="1">The sequence shown here is derived from an EMBL/GenBank/DDBJ whole genome shotgun (WGS) entry which is preliminary data.</text>
</comment>
<organism evidence="1 2">
    <name type="scientific">Moraxella pluranimalium</name>
    <dbReference type="NCBI Taxonomy" id="470453"/>
    <lineage>
        <taxon>Bacteria</taxon>
        <taxon>Pseudomonadati</taxon>
        <taxon>Pseudomonadota</taxon>
        <taxon>Gammaproteobacteria</taxon>
        <taxon>Moraxellales</taxon>
        <taxon>Moraxellaceae</taxon>
        <taxon>Moraxella</taxon>
    </lineage>
</organism>
<dbReference type="InterPro" id="IPR052931">
    <property type="entry name" value="Prophage_regulatory_activator"/>
</dbReference>
<dbReference type="InterPro" id="IPR010260">
    <property type="entry name" value="AlpA"/>
</dbReference>
<dbReference type="EMBL" id="MUYU01000049">
    <property type="protein sequence ID" value="OOS19724.1"/>
    <property type="molecule type" value="Genomic_DNA"/>
</dbReference>
<dbReference type="Pfam" id="PF05930">
    <property type="entry name" value="Phage_AlpA"/>
    <property type="match status" value="1"/>
</dbReference>
<dbReference type="RefSeq" id="WP_078255075.1">
    <property type="nucleotide sequence ID" value="NZ_MUYU01000049.1"/>
</dbReference>
<protein>
    <recommendedName>
        <fullName evidence="3">Transcriptional regulator</fullName>
    </recommendedName>
</protein>
<dbReference type="PANTHER" id="PTHR36154">
    <property type="entry name" value="DNA-BINDING TRANSCRIPTIONAL ACTIVATOR ALPA"/>
    <property type="match status" value="1"/>
</dbReference>
<evidence type="ECO:0000313" key="1">
    <source>
        <dbReference type="EMBL" id="OOS19724.1"/>
    </source>
</evidence>
<sequence length="77" mass="8820">MTDKTTDDNKTKDPKKLHPQGMCRAKDILALIPINRTTLWRMVNKDLFPKPIKLSSNMVVWKNSEVLAWIEQQGGNA</sequence>
<dbReference type="PANTHER" id="PTHR36154:SF1">
    <property type="entry name" value="DNA-BINDING TRANSCRIPTIONAL ACTIVATOR ALPA"/>
    <property type="match status" value="1"/>
</dbReference>
<accession>A0A1T0CBL5</accession>
<dbReference type="Gene3D" id="1.10.238.160">
    <property type="match status" value="1"/>
</dbReference>
<proteinExistence type="predicted"/>
<gene>
    <name evidence="1" type="ORF">B0680_10675</name>
</gene>